<feature type="compositionally biased region" description="Polar residues" evidence="2">
    <location>
        <begin position="342"/>
        <end position="352"/>
    </location>
</feature>
<feature type="compositionally biased region" description="Basic and acidic residues" evidence="2">
    <location>
        <begin position="240"/>
        <end position="251"/>
    </location>
</feature>
<evidence type="ECO:0000256" key="2">
    <source>
        <dbReference type="SAM" id="MobiDB-lite"/>
    </source>
</evidence>
<reference evidence="3 4" key="1">
    <citation type="submission" date="2015-04" db="EMBL/GenBank/DDBJ databases">
        <authorList>
            <person name="Syromyatnikov M.Y."/>
            <person name="Popov V.N."/>
        </authorList>
    </citation>
    <scope>NUCLEOTIDE SEQUENCE [LARGE SCALE GENOMIC DNA]</scope>
</reference>
<dbReference type="EMBL" id="CVRI01000055">
    <property type="protein sequence ID" value="CRL01373.1"/>
    <property type="molecule type" value="Genomic_DNA"/>
</dbReference>
<name>A0A1J1IMA3_9DIPT</name>
<feature type="compositionally biased region" description="Basic and acidic residues" evidence="2">
    <location>
        <begin position="69"/>
        <end position="94"/>
    </location>
</feature>
<accession>A0A1J1IMA3</accession>
<dbReference type="AlphaFoldDB" id="A0A1J1IMA3"/>
<dbReference type="Proteomes" id="UP000183832">
    <property type="component" value="Unassembled WGS sequence"/>
</dbReference>
<feature type="region of interest" description="Disordered" evidence="2">
    <location>
        <begin position="330"/>
        <end position="352"/>
    </location>
</feature>
<evidence type="ECO:0000313" key="4">
    <source>
        <dbReference type="Proteomes" id="UP000183832"/>
    </source>
</evidence>
<feature type="compositionally biased region" description="Basic residues" evidence="2">
    <location>
        <begin position="211"/>
        <end position="222"/>
    </location>
</feature>
<keyword evidence="1" id="KW-0175">Coiled coil</keyword>
<dbReference type="STRING" id="568069.A0A1J1IMA3"/>
<evidence type="ECO:0000313" key="3">
    <source>
        <dbReference type="EMBL" id="CRL01373.1"/>
    </source>
</evidence>
<keyword evidence="4" id="KW-1185">Reference proteome</keyword>
<gene>
    <name evidence="3" type="ORF">CLUMA_CG014339</name>
</gene>
<feature type="region of interest" description="Disordered" evidence="2">
    <location>
        <begin position="69"/>
        <end position="318"/>
    </location>
</feature>
<dbReference type="OrthoDB" id="7791571at2759"/>
<feature type="compositionally biased region" description="Basic residues" evidence="2">
    <location>
        <begin position="289"/>
        <end position="303"/>
    </location>
</feature>
<proteinExistence type="predicted"/>
<sequence length="352" mass="41029">MATEVDNLDARMETIRLKNEELEKKHKEIMEDEELAKKQNAIVDVKVAGRDIPTSHPYDHVDLDFDVKDSDKELAKNPNYKPKERRPQTRKELLNEIPDDPVNFLRREDDDEKPKGDSNQNHKTGNRNNRNNRNRQERPRQERSNNERSEANNSGESPPRQRNQNQRPREQRPQHQQQSSSPQDGNSVRKPPQQLRTERRTAPDQSPKHSQPNRHRRPHPKSPNKEGAELNNLTVQISDGEVRSVKLKSSEKTFGTGRVGHSRNENIQKFTVDTFDPENVQDKSPQDKPRHRNQRNNHNRRNQKPKEFQHPTLENIIVSKTSVQERLLKIAKDKQDDVEPVSNVTQSDNTSP</sequence>
<organism evidence="3 4">
    <name type="scientific">Clunio marinus</name>
    <dbReference type="NCBI Taxonomy" id="568069"/>
    <lineage>
        <taxon>Eukaryota</taxon>
        <taxon>Metazoa</taxon>
        <taxon>Ecdysozoa</taxon>
        <taxon>Arthropoda</taxon>
        <taxon>Hexapoda</taxon>
        <taxon>Insecta</taxon>
        <taxon>Pterygota</taxon>
        <taxon>Neoptera</taxon>
        <taxon>Endopterygota</taxon>
        <taxon>Diptera</taxon>
        <taxon>Nematocera</taxon>
        <taxon>Chironomoidea</taxon>
        <taxon>Chironomidae</taxon>
        <taxon>Clunio</taxon>
    </lineage>
</organism>
<feature type="coiled-coil region" evidence="1">
    <location>
        <begin position="5"/>
        <end position="39"/>
    </location>
</feature>
<evidence type="ECO:0000256" key="1">
    <source>
        <dbReference type="SAM" id="Coils"/>
    </source>
</evidence>
<feature type="compositionally biased region" description="Low complexity" evidence="2">
    <location>
        <begin position="174"/>
        <end position="183"/>
    </location>
</feature>
<protein>
    <submittedName>
        <fullName evidence="3">CLUMA_CG014339, isoform A</fullName>
    </submittedName>
</protein>
<feature type="compositionally biased region" description="Low complexity" evidence="2">
    <location>
        <begin position="151"/>
        <end position="166"/>
    </location>
</feature>
<feature type="compositionally biased region" description="Basic and acidic residues" evidence="2">
    <location>
        <begin position="134"/>
        <end position="150"/>
    </location>
</feature>
<feature type="compositionally biased region" description="Basic and acidic residues" evidence="2">
    <location>
        <begin position="105"/>
        <end position="116"/>
    </location>
</feature>